<reference evidence="2 3" key="2">
    <citation type="journal article" date="2008" name="Nature">
        <title>The Phaeodactylum genome reveals the evolutionary history of diatom genomes.</title>
        <authorList>
            <person name="Bowler C."/>
            <person name="Allen A.E."/>
            <person name="Badger J.H."/>
            <person name="Grimwood J."/>
            <person name="Jabbari K."/>
            <person name="Kuo A."/>
            <person name="Maheswari U."/>
            <person name="Martens C."/>
            <person name="Maumus F."/>
            <person name="Otillar R.P."/>
            <person name="Rayko E."/>
            <person name="Salamov A."/>
            <person name="Vandepoele K."/>
            <person name="Beszteri B."/>
            <person name="Gruber A."/>
            <person name="Heijde M."/>
            <person name="Katinka M."/>
            <person name="Mock T."/>
            <person name="Valentin K."/>
            <person name="Verret F."/>
            <person name="Berges J.A."/>
            <person name="Brownlee C."/>
            <person name="Cadoret J.P."/>
            <person name="Chiovitti A."/>
            <person name="Choi C.J."/>
            <person name="Coesel S."/>
            <person name="De Martino A."/>
            <person name="Detter J.C."/>
            <person name="Durkin C."/>
            <person name="Falciatore A."/>
            <person name="Fournet J."/>
            <person name="Haruta M."/>
            <person name="Huysman M.J."/>
            <person name="Jenkins B.D."/>
            <person name="Jiroutova K."/>
            <person name="Jorgensen R.E."/>
            <person name="Joubert Y."/>
            <person name="Kaplan A."/>
            <person name="Kroger N."/>
            <person name="Kroth P.G."/>
            <person name="La Roche J."/>
            <person name="Lindquist E."/>
            <person name="Lommer M."/>
            <person name="Martin-Jezequel V."/>
            <person name="Lopez P.J."/>
            <person name="Lucas S."/>
            <person name="Mangogna M."/>
            <person name="McGinnis K."/>
            <person name="Medlin L.K."/>
            <person name="Montsant A."/>
            <person name="Oudot-Le Secq M.P."/>
            <person name="Napoli C."/>
            <person name="Obornik M."/>
            <person name="Parker M.S."/>
            <person name="Petit J.L."/>
            <person name="Porcel B.M."/>
            <person name="Poulsen N."/>
            <person name="Robison M."/>
            <person name="Rychlewski L."/>
            <person name="Rynearson T.A."/>
            <person name="Schmutz J."/>
            <person name="Shapiro H."/>
            <person name="Siaut M."/>
            <person name="Stanley M."/>
            <person name="Sussman M.R."/>
            <person name="Taylor A.R."/>
            <person name="Vardi A."/>
            <person name="von Dassow P."/>
            <person name="Vyverman W."/>
            <person name="Willis A."/>
            <person name="Wyrwicz L.S."/>
            <person name="Rokhsar D.S."/>
            <person name="Weissenbach J."/>
            <person name="Armbrust E.V."/>
            <person name="Green B.R."/>
            <person name="Van de Peer Y."/>
            <person name="Grigoriev I.V."/>
        </authorList>
    </citation>
    <scope>NUCLEOTIDE SEQUENCE [LARGE SCALE GENOMIC DNA]</scope>
    <source>
        <strain evidence="2 3">CCMP1335</strain>
    </source>
</reference>
<evidence type="ECO:0000256" key="1">
    <source>
        <dbReference type="SAM" id="Coils"/>
    </source>
</evidence>
<dbReference type="AlphaFoldDB" id="B8C4X7"/>
<dbReference type="EMBL" id="CM000643">
    <property type="protein sequence ID" value="EED91409.1"/>
    <property type="molecule type" value="Genomic_DNA"/>
</dbReference>
<dbReference type="Proteomes" id="UP000001449">
    <property type="component" value="Chromosome 6"/>
</dbReference>
<gene>
    <name evidence="2" type="ORF">THAPSDRAFT_5881</name>
</gene>
<keyword evidence="3" id="KW-1185">Reference proteome</keyword>
<keyword evidence="1" id="KW-0175">Coiled coil</keyword>
<feature type="coiled-coil region" evidence="1">
    <location>
        <begin position="46"/>
        <end position="80"/>
    </location>
</feature>
<dbReference type="GeneID" id="7448367"/>
<reference evidence="2 3" key="1">
    <citation type="journal article" date="2004" name="Science">
        <title>The genome of the diatom Thalassiosira pseudonana: ecology, evolution, and metabolism.</title>
        <authorList>
            <person name="Armbrust E.V."/>
            <person name="Berges J.A."/>
            <person name="Bowler C."/>
            <person name="Green B.R."/>
            <person name="Martinez D."/>
            <person name="Putnam N.H."/>
            <person name="Zhou S."/>
            <person name="Allen A.E."/>
            <person name="Apt K.E."/>
            <person name="Bechner M."/>
            <person name="Brzezinski M.A."/>
            <person name="Chaal B.K."/>
            <person name="Chiovitti A."/>
            <person name="Davis A.K."/>
            <person name="Demarest M.S."/>
            <person name="Detter J.C."/>
            <person name="Glavina T."/>
            <person name="Goodstein D."/>
            <person name="Hadi M.Z."/>
            <person name="Hellsten U."/>
            <person name="Hildebrand M."/>
            <person name="Jenkins B.D."/>
            <person name="Jurka J."/>
            <person name="Kapitonov V.V."/>
            <person name="Kroger N."/>
            <person name="Lau W.W."/>
            <person name="Lane T.W."/>
            <person name="Larimer F.W."/>
            <person name="Lippmeier J.C."/>
            <person name="Lucas S."/>
            <person name="Medina M."/>
            <person name="Montsant A."/>
            <person name="Obornik M."/>
            <person name="Parker M.S."/>
            <person name="Palenik B."/>
            <person name="Pazour G.J."/>
            <person name="Richardson P.M."/>
            <person name="Rynearson T.A."/>
            <person name="Saito M.A."/>
            <person name="Schwartz D.C."/>
            <person name="Thamatrakoln K."/>
            <person name="Valentin K."/>
            <person name="Vardi A."/>
            <person name="Wilkerson F.P."/>
            <person name="Rokhsar D.S."/>
        </authorList>
    </citation>
    <scope>NUCLEOTIDE SEQUENCE [LARGE SCALE GENOMIC DNA]</scope>
    <source>
        <strain evidence="2 3">CCMP1335</strain>
    </source>
</reference>
<proteinExistence type="predicted"/>
<dbReference type="RefSeq" id="XP_002291302.1">
    <property type="nucleotide sequence ID" value="XM_002291266.1"/>
</dbReference>
<dbReference type="HOGENOM" id="CLU_1630409_0_0_1"/>
<dbReference type="KEGG" id="tps:THAPSDRAFT_5881"/>
<protein>
    <submittedName>
        <fullName evidence="2">Uncharacterized protein</fullName>
    </submittedName>
</protein>
<accession>B8C4X7</accession>
<dbReference type="InParanoid" id="B8C4X7"/>
<evidence type="ECO:0000313" key="2">
    <source>
        <dbReference type="EMBL" id="EED91409.1"/>
    </source>
</evidence>
<evidence type="ECO:0000313" key="3">
    <source>
        <dbReference type="Proteomes" id="UP000001449"/>
    </source>
</evidence>
<sequence length="163" mass="17642">MTKGRRDPGRTSFANTSLAIASHSTTGRSELTSAANLRLEIADTQASAATQTLDVLRRAVEAAKAQVDITQKELTDARLNVERVDQMMEVIAVDEGVDNEMVTVVDTPSAAQRRAQRPQLDADVCTAVAVSRNNNTKTEATMPIIQHETQGRNELFIGGQLAH</sequence>
<name>B8C4X7_THAPS</name>
<organism evidence="2 3">
    <name type="scientific">Thalassiosira pseudonana</name>
    <name type="common">Marine diatom</name>
    <name type="synonym">Cyclotella nana</name>
    <dbReference type="NCBI Taxonomy" id="35128"/>
    <lineage>
        <taxon>Eukaryota</taxon>
        <taxon>Sar</taxon>
        <taxon>Stramenopiles</taxon>
        <taxon>Ochrophyta</taxon>
        <taxon>Bacillariophyta</taxon>
        <taxon>Coscinodiscophyceae</taxon>
        <taxon>Thalassiosirophycidae</taxon>
        <taxon>Thalassiosirales</taxon>
        <taxon>Thalassiosiraceae</taxon>
        <taxon>Thalassiosira</taxon>
    </lineage>
</organism>
<dbReference type="PaxDb" id="35128-Thaps5881"/>